<dbReference type="Proteomes" id="UP001652445">
    <property type="component" value="Unassembled WGS sequence"/>
</dbReference>
<evidence type="ECO:0000313" key="3">
    <source>
        <dbReference type="EMBL" id="MCU6796915.1"/>
    </source>
</evidence>
<evidence type="ECO:0000313" key="4">
    <source>
        <dbReference type="Proteomes" id="UP001652445"/>
    </source>
</evidence>
<evidence type="ECO:0000256" key="1">
    <source>
        <dbReference type="ARBA" id="ARBA00022729"/>
    </source>
</evidence>
<dbReference type="EMBL" id="JAOQIO010000110">
    <property type="protein sequence ID" value="MCU6796915.1"/>
    <property type="molecule type" value="Genomic_DNA"/>
</dbReference>
<name>A0ABT2UQI7_9BACL</name>
<keyword evidence="1" id="KW-0732">Signal</keyword>
<evidence type="ECO:0000256" key="2">
    <source>
        <dbReference type="SAM" id="MobiDB-lite"/>
    </source>
</evidence>
<dbReference type="RefSeq" id="WP_262687740.1">
    <property type="nucleotide sequence ID" value="NZ_JAOQIO010000110.1"/>
</dbReference>
<reference evidence="3 4" key="1">
    <citation type="submission" date="2022-09" db="EMBL/GenBank/DDBJ databases">
        <authorList>
            <person name="Han X.L."/>
            <person name="Wang Q."/>
            <person name="Lu T."/>
        </authorList>
    </citation>
    <scope>NUCLEOTIDE SEQUENCE [LARGE SCALE GENOMIC DNA]</scope>
    <source>
        <strain evidence="3 4">WQ 127069</strain>
    </source>
</reference>
<dbReference type="PANTHER" id="PTHR43649">
    <property type="entry name" value="ARABINOSE-BINDING PROTEIN-RELATED"/>
    <property type="match status" value="1"/>
</dbReference>
<organism evidence="3 4">
    <name type="scientific">Paenibacillus baimaensis</name>
    <dbReference type="NCBI Taxonomy" id="2982185"/>
    <lineage>
        <taxon>Bacteria</taxon>
        <taxon>Bacillati</taxon>
        <taxon>Bacillota</taxon>
        <taxon>Bacilli</taxon>
        <taxon>Bacillales</taxon>
        <taxon>Paenibacillaceae</taxon>
        <taxon>Paenibacillus</taxon>
    </lineage>
</organism>
<dbReference type="PANTHER" id="PTHR43649:SF33">
    <property type="entry name" value="POLYGALACTURONAN_RHAMNOGALACTURONAN-BINDING PROTEIN YTCQ"/>
    <property type="match status" value="1"/>
</dbReference>
<dbReference type="SUPFAM" id="SSF53850">
    <property type="entry name" value="Periplasmic binding protein-like II"/>
    <property type="match status" value="1"/>
</dbReference>
<comment type="caution">
    <text evidence="3">The sequence shown here is derived from an EMBL/GenBank/DDBJ whole genome shotgun (WGS) entry which is preliminary data.</text>
</comment>
<gene>
    <name evidence="3" type="ORF">OB236_32790</name>
</gene>
<proteinExistence type="predicted"/>
<sequence>MRIQRENLLNPTPDKKRFSSQPSLLGGTSILLLMLPLALSACGASPAPANNPAPAADTSMKGQTEAPLEVSIMTITPSTPTASEDNVIKRAIEKATNSKMTIRWTSNNVYSDKLNISLASGDIADLTMINNPFTSNFRTMAAQGAFWDITPYIKDYPNFQKGVSPIAWESTKMADGKNYGIPRGRDENDESFFIIRKDWLDNVGLKPPTTTDELYEVMKAFKEKDPDKNGKNDTTALAAYIPSDDTTTGGGIGPALGMIESSFTGVTGSWKLVDNELVYTALLPEVRKSLEYNAKAFQEKLMPDDLLSLKITQVRDLFKTNKAGIIVDKSGTASRVYTTDLKKVVPDFKDTEFYPLTSINGYTPKSAGFNGILAIPKSVPEAKMKRILKLINDWMNTDVSAIQRFGFEGVHHQVVNGVKVQIADKLNADNASDFNQIVNPIDPSLDPIPTTPEGKASQELYDKVKQERSKVSIGDISTGLNSPTAQKVLPDLEKKIQDLKAKIIYGREPITAWDDFVAKTKSDPNVIKMSEEMTQAYLTRVGK</sequence>
<protein>
    <submittedName>
        <fullName evidence="3">Extracellular solute-binding protein</fullName>
    </submittedName>
</protein>
<keyword evidence="4" id="KW-1185">Reference proteome</keyword>
<feature type="region of interest" description="Disordered" evidence="2">
    <location>
        <begin position="1"/>
        <end position="21"/>
    </location>
</feature>
<accession>A0ABT2UQI7</accession>
<dbReference type="Gene3D" id="3.40.190.10">
    <property type="entry name" value="Periplasmic binding protein-like II"/>
    <property type="match status" value="2"/>
</dbReference>
<dbReference type="InterPro" id="IPR050490">
    <property type="entry name" value="Bact_solute-bd_prot1"/>
</dbReference>